<keyword evidence="3" id="KW-1185">Reference proteome</keyword>
<evidence type="ECO:0000259" key="1">
    <source>
        <dbReference type="PROSITE" id="PS51658"/>
    </source>
</evidence>
<dbReference type="InterPro" id="IPR036104">
    <property type="entry name" value="BFN_sf"/>
</dbReference>
<dbReference type="Pfam" id="PF02577">
    <property type="entry name" value="BFN_dom"/>
    <property type="match status" value="1"/>
</dbReference>
<reference evidence="3" key="1">
    <citation type="journal article" date="2019" name="Int. J. Syst. Evol. Microbiol.">
        <title>The Global Catalogue of Microorganisms (GCM) 10K type strain sequencing project: providing services to taxonomists for standard genome sequencing and annotation.</title>
        <authorList>
            <consortium name="The Broad Institute Genomics Platform"/>
            <consortium name="The Broad Institute Genome Sequencing Center for Infectious Disease"/>
            <person name="Wu L."/>
            <person name="Ma J."/>
        </authorList>
    </citation>
    <scope>NUCLEOTIDE SEQUENCE [LARGE SCALE GENOMIC DNA]</scope>
    <source>
        <strain evidence="3">CCUG 49018</strain>
    </source>
</reference>
<evidence type="ECO:0000313" key="3">
    <source>
        <dbReference type="Proteomes" id="UP001597182"/>
    </source>
</evidence>
<accession>A0ABW3VH16</accession>
<name>A0ABW3VH16_9PSEU</name>
<protein>
    <submittedName>
        <fullName evidence="2">Bifunctional nuclease family protein</fullName>
    </submittedName>
</protein>
<dbReference type="EMBL" id="JBHTMB010000095">
    <property type="protein sequence ID" value="MFD1233953.1"/>
    <property type="molecule type" value="Genomic_DNA"/>
</dbReference>
<comment type="caution">
    <text evidence="2">The sequence shown here is derived from an EMBL/GenBank/DDBJ whole genome shotgun (WGS) entry which is preliminary data.</text>
</comment>
<sequence>MRAMRVLRLVVHAPSRQPVLVLGEVDGDRCVPVFLRGPQAQVISLGARDEEVQPPLTQDVIVPIVEGLGRRIEGVEITELSGGTFSADIVFDAGTRVAARPSDALSIAVRDSLPIGMAEDILDDVGQSIAELFPDGGDAPPEEQIKEFREFIDDVTPDDFKD</sequence>
<dbReference type="RefSeq" id="WP_013678185.1">
    <property type="nucleotide sequence ID" value="NZ_BAABKS010000065.1"/>
</dbReference>
<organism evidence="2 3">
    <name type="scientific">Pseudonocardia benzenivorans</name>
    <dbReference type="NCBI Taxonomy" id="228005"/>
    <lineage>
        <taxon>Bacteria</taxon>
        <taxon>Bacillati</taxon>
        <taxon>Actinomycetota</taxon>
        <taxon>Actinomycetes</taxon>
        <taxon>Pseudonocardiales</taxon>
        <taxon>Pseudonocardiaceae</taxon>
        <taxon>Pseudonocardia</taxon>
    </lineage>
</organism>
<evidence type="ECO:0000313" key="2">
    <source>
        <dbReference type="EMBL" id="MFD1233953.1"/>
    </source>
</evidence>
<dbReference type="PROSITE" id="PS51658">
    <property type="entry name" value="BFN"/>
    <property type="match status" value="1"/>
</dbReference>
<dbReference type="SUPFAM" id="SSF103256">
    <property type="entry name" value="Hypothetical protein TM0160"/>
    <property type="match status" value="1"/>
</dbReference>
<dbReference type="Gene3D" id="3.10.690.10">
    <property type="entry name" value="Bifunctional nuclease domain"/>
    <property type="match status" value="1"/>
</dbReference>
<dbReference type="Proteomes" id="UP001597182">
    <property type="component" value="Unassembled WGS sequence"/>
</dbReference>
<proteinExistence type="predicted"/>
<feature type="domain" description="BFN" evidence="1">
    <location>
        <begin position="1"/>
        <end position="129"/>
    </location>
</feature>
<gene>
    <name evidence="2" type="ORF">ACFQ34_11720</name>
</gene>
<dbReference type="InterPro" id="IPR003729">
    <property type="entry name" value="Bi_nuclease_dom"/>
</dbReference>